<dbReference type="Ensembl" id="ENSCMIT00000002946.1">
    <property type="protein sequence ID" value="ENSCMIP00000002850.1"/>
    <property type="gene ID" value="ENSCMIG00000001685.1"/>
</dbReference>
<evidence type="ECO:0000313" key="5">
    <source>
        <dbReference type="Proteomes" id="UP000314986"/>
    </source>
</evidence>
<dbReference type="PANTHER" id="PTHR45653">
    <property type="entry name" value="DEDICATOR OF CYTOKINESIS"/>
    <property type="match status" value="1"/>
</dbReference>
<dbReference type="GO" id="GO:0005085">
    <property type="term" value="F:guanyl-nucleotide exchange factor activity"/>
    <property type="evidence" value="ECO:0007669"/>
    <property type="project" value="UniProtKB-KW"/>
</dbReference>
<dbReference type="GO" id="GO:0016477">
    <property type="term" value="P:cell migration"/>
    <property type="evidence" value="ECO:0007669"/>
    <property type="project" value="TreeGrafter"/>
</dbReference>
<reference evidence="4" key="4">
    <citation type="submission" date="2025-08" db="UniProtKB">
        <authorList>
            <consortium name="Ensembl"/>
        </authorList>
    </citation>
    <scope>IDENTIFICATION</scope>
</reference>
<dbReference type="GO" id="GO:0031267">
    <property type="term" value="F:small GTPase binding"/>
    <property type="evidence" value="ECO:0007669"/>
    <property type="project" value="TreeGrafter"/>
</dbReference>
<dbReference type="InterPro" id="IPR027357">
    <property type="entry name" value="DOCKER_dom"/>
</dbReference>
<dbReference type="InterPro" id="IPR026791">
    <property type="entry name" value="DOCK"/>
</dbReference>
<reference evidence="5" key="2">
    <citation type="journal article" date="2007" name="PLoS Biol.">
        <title>Survey sequencing and comparative analysis of the elephant shark (Callorhinchus milii) genome.</title>
        <authorList>
            <person name="Venkatesh B."/>
            <person name="Kirkness E.F."/>
            <person name="Loh Y.H."/>
            <person name="Halpern A.L."/>
            <person name="Lee A.P."/>
            <person name="Johnson J."/>
            <person name="Dandona N."/>
            <person name="Viswanathan L.D."/>
            <person name="Tay A."/>
            <person name="Venter J.C."/>
            <person name="Strausberg R.L."/>
            <person name="Brenner S."/>
        </authorList>
    </citation>
    <scope>NUCLEOTIDE SEQUENCE [LARGE SCALE GENOMIC DNA]</scope>
</reference>
<dbReference type="Pfam" id="PF06920">
    <property type="entry name" value="DHR-2_Lobe_A"/>
    <property type="match status" value="1"/>
</dbReference>
<accession>A0A4W3GJC1</accession>
<dbReference type="GO" id="GO:0005737">
    <property type="term" value="C:cytoplasm"/>
    <property type="evidence" value="ECO:0007669"/>
    <property type="project" value="TreeGrafter"/>
</dbReference>
<dbReference type="GeneTree" id="ENSGT00940000157734"/>
<sequence length="79" mass="9025">MWENAIQLSKELAGVYENEMFEYEMLSSLLRQQAKFYENIMKAMRPQPEYFAVGCYGQGFPSFLRVSPSLSPPPLPGQG</sequence>
<evidence type="ECO:0000259" key="3">
    <source>
        <dbReference type="PROSITE" id="PS51651"/>
    </source>
</evidence>
<proteinExistence type="inferred from homology"/>
<reference evidence="5" key="1">
    <citation type="journal article" date="2006" name="Science">
        <title>Ancient noncoding elements conserved in the human genome.</title>
        <authorList>
            <person name="Venkatesh B."/>
            <person name="Kirkness E.F."/>
            <person name="Loh Y.H."/>
            <person name="Halpern A.L."/>
            <person name="Lee A.P."/>
            <person name="Johnson J."/>
            <person name="Dandona N."/>
            <person name="Viswanathan L.D."/>
            <person name="Tay A."/>
            <person name="Venter J.C."/>
            <person name="Strausberg R.L."/>
            <person name="Brenner S."/>
        </authorList>
    </citation>
    <scope>NUCLEOTIDE SEQUENCE [LARGE SCALE GENOMIC DNA]</scope>
</reference>
<organism evidence="4 5">
    <name type="scientific">Callorhinchus milii</name>
    <name type="common">Ghost shark</name>
    <dbReference type="NCBI Taxonomy" id="7868"/>
    <lineage>
        <taxon>Eukaryota</taxon>
        <taxon>Metazoa</taxon>
        <taxon>Chordata</taxon>
        <taxon>Craniata</taxon>
        <taxon>Vertebrata</taxon>
        <taxon>Chondrichthyes</taxon>
        <taxon>Holocephali</taxon>
        <taxon>Chimaeriformes</taxon>
        <taxon>Callorhinchidae</taxon>
        <taxon>Callorhinchus</taxon>
    </lineage>
</organism>
<name>A0A4W3GJC1_CALMI</name>
<dbReference type="GO" id="GO:0007264">
    <property type="term" value="P:small GTPase-mediated signal transduction"/>
    <property type="evidence" value="ECO:0007669"/>
    <property type="project" value="InterPro"/>
</dbReference>
<dbReference type="STRING" id="7868.ENSCMIP00000002850"/>
<dbReference type="InterPro" id="IPR046769">
    <property type="entry name" value="DOCKER_Lobe_A"/>
</dbReference>
<keyword evidence="5" id="KW-1185">Reference proteome</keyword>
<evidence type="ECO:0000256" key="1">
    <source>
        <dbReference type="ARBA" id="ARBA00022658"/>
    </source>
</evidence>
<dbReference type="GO" id="GO:0007520">
    <property type="term" value="P:myoblast fusion"/>
    <property type="evidence" value="ECO:0007669"/>
    <property type="project" value="TreeGrafter"/>
</dbReference>
<protein>
    <recommendedName>
        <fullName evidence="3">DOCKER domain-containing protein</fullName>
    </recommendedName>
</protein>
<comment type="similarity">
    <text evidence="2">Belongs to the DOCK family.</text>
</comment>
<keyword evidence="1" id="KW-0344">Guanine-nucleotide releasing factor</keyword>
<dbReference type="Proteomes" id="UP000314986">
    <property type="component" value="Unassembled WGS sequence"/>
</dbReference>
<dbReference type="PROSITE" id="PS51651">
    <property type="entry name" value="DOCKER"/>
    <property type="match status" value="1"/>
</dbReference>
<dbReference type="AlphaFoldDB" id="A0A4W3GJC1"/>
<evidence type="ECO:0000256" key="2">
    <source>
        <dbReference type="PROSITE-ProRule" id="PRU00984"/>
    </source>
</evidence>
<dbReference type="Gene3D" id="1.25.40.410">
    <property type="match status" value="1"/>
</dbReference>
<dbReference type="GO" id="GO:0005886">
    <property type="term" value="C:plasma membrane"/>
    <property type="evidence" value="ECO:0007669"/>
    <property type="project" value="TreeGrafter"/>
</dbReference>
<dbReference type="OMA" id="VYENEMF"/>
<dbReference type="InParanoid" id="A0A4W3GJC1"/>
<reference evidence="5" key="3">
    <citation type="journal article" date="2014" name="Nature">
        <title>Elephant shark genome provides unique insights into gnathostome evolution.</title>
        <authorList>
            <consortium name="International Elephant Shark Genome Sequencing Consortium"/>
            <person name="Venkatesh B."/>
            <person name="Lee A.P."/>
            <person name="Ravi V."/>
            <person name="Maurya A.K."/>
            <person name="Lian M.M."/>
            <person name="Swann J.B."/>
            <person name="Ohta Y."/>
            <person name="Flajnik M.F."/>
            <person name="Sutoh Y."/>
            <person name="Kasahara M."/>
            <person name="Hoon S."/>
            <person name="Gangu V."/>
            <person name="Roy S.W."/>
            <person name="Irimia M."/>
            <person name="Korzh V."/>
            <person name="Kondrychyn I."/>
            <person name="Lim Z.W."/>
            <person name="Tay B.H."/>
            <person name="Tohari S."/>
            <person name="Kong K.W."/>
            <person name="Ho S."/>
            <person name="Lorente-Galdos B."/>
            <person name="Quilez J."/>
            <person name="Marques-Bonet T."/>
            <person name="Raney B.J."/>
            <person name="Ingham P.W."/>
            <person name="Tay A."/>
            <person name="Hillier L.W."/>
            <person name="Minx P."/>
            <person name="Boehm T."/>
            <person name="Wilson R.K."/>
            <person name="Brenner S."/>
            <person name="Warren W.C."/>
        </authorList>
    </citation>
    <scope>NUCLEOTIDE SEQUENCE [LARGE SCALE GENOMIC DNA]</scope>
</reference>
<reference evidence="4" key="5">
    <citation type="submission" date="2025-09" db="UniProtKB">
        <authorList>
            <consortium name="Ensembl"/>
        </authorList>
    </citation>
    <scope>IDENTIFICATION</scope>
</reference>
<evidence type="ECO:0000313" key="4">
    <source>
        <dbReference type="Ensembl" id="ENSCMIP00000002850.1"/>
    </source>
</evidence>
<feature type="domain" description="DOCKER" evidence="3">
    <location>
        <begin position="1"/>
        <end position="79"/>
    </location>
</feature>
<dbReference type="InterPro" id="IPR043161">
    <property type="entry name" value="DOCK_C_lobe_A"/>
</dbReference>
<dbReference type="PANTHER" id="PTHR45653:SF3">
    <property type="entry name" value="DEDICATOR OF CYTOKINESIS PROTEIN 5"/>
    <property type="match status" value="1"/>
</dbReference>